<dbReference type="SUPFAM" id="SSF56672">
    <property type="entry name" value="DNA/RNA polymerases"/>
    <property type="match status" value="1"/>
</dbReference>
<accession>A0ABR0W8P1</accession>
<dbReference type="EMBL" id="JABTTQ020000013">
    <property type="protein sequence ID" value="KAK6143111.1"/>
    <property type="molecule type" value="Genomic_DNA"/>
</dbReference>
<dbReference type="Pfam" id="PF07727">
    <property type="entry name" value="RVT_2"/>
    <property type="match status" value="2"/>
</dbReference>
<evidence type="ECO:0000259" key="1">
    <source>
        <dbReference type="Pfam" id="PF07727"/>
    </source>
</evidence>
<dbReference type="PANTHER" id="PTHR11439">
    <property type="entry name" value="GAG-POL-RELATED RETROTRANSPOSON"/>
    <property type="match status" value="1"/>
</dbReference>
<dbReference type="InterPro" id="IPR043502">
    <property type="entry name" value="DNA/RNA_pol_sf"/>
</dbReference>
<keyword evidence="3" id="KW-1185">Reference proteome</keyword>
<organism evidence="2 3">
    <name type="scientific">Rehmannia glutinosa</name>
    <name type="common">Chinese foxglove</name>
    <dbReference type="NCBI Taxonomy" id="99300"/>
    <lineage>
        <taxon>Eukaryota</taxon>
        <taxon>Viridiplantae</taxon>
        <taxon>Streptophyta</taxon>
        <taxon>Embryophyta</taxon>
        <taxon>Tracheophyta</taxon>
        <taxon>Spermatophyta</taxon>
        <taxon>Magnoliopsida</taxon>
        <taxon>eudicotyledons</taxon>
        <taxon>Gunneridae</taxon>
        <taxon>Pentapetalae</taxon>
        <taxon>asterids</taxon>
        <taxon>lamiids</taxon>
        <taxon>Lamiales</taxon>
        <taxon>Orobanchaceae</taxon>
        <taxon>Rehmannieae</taxon>
        <taxon>Rehmannia</taxon>
    </lineage>
</organism>
<reference evidence="2 3" key="1">
    <citation type="journal article" date="2021" name="Comput. Struct. Biotechnol. J.">
        <title>De novo genome assembly of the potent medicinal plant Rehmannia glutinosa using nanopore technology.</title>
        <authorList>
            <person name="Ma L."/>
            <person name="Dong C."/>
            <person name="Song C."/>
            <person name="Wang X."/>
            <person name="Zheng X."/>
            <person name="Niu Y."/>
            <person name="Chen S."/>
            <person name="Feng W."/>
        </authorList>
    </citation>
    <scope>NUCLEOTIDE SEQUENCE [LARGE SCALE GENOMIC DNA]</scope>
    <source>
        <strain evidence="2">DH-2019</strain>
    </source>
</reference>
<proteinExistence type="predicted"/>
<feature type="domain" description="Reverse transcriptase Ty1/copia-type" evidence="1">
    <location>
        <begin position="11"/>
        <end position="106"/>
    </location>
</feature>
<dbReference type="CDD" id="cd09272">
    <property type="entry name" value="RNase_HI_RT_Ty1"/>
    <property type="match status" value="1"/>
</dbReference>
<dbReference type="Proteomes" id="UP001318860">
    <property type="component" value="Unassembled WGS sequence"/>
</dbReference>
<evidence type="ECO:0000313" key="2">
    <source>
        <dbReference type="EMBL" id="KAK6143111.1"/>
    </source>
</evidence>
<evidence type="ECO:0000313" key="3">
    <source>
        <dbReference type="Proteomes" id="UP001318860"/>
    </source>
</evidence>
<dbReference type="PANTHER" id="PTHR11439:SF455">
    <property type="entry name" value="RLK (RECEPTOR-LIKE PROTEIN KINASE) 8, PUTATIVE-RELATED"/>
    <property type="match status" value="1"/>
</dbReference>
<gene>
    <name evidence="2" type="ORF">DH2020_023459</name>
</gene>
<protein>
    <recommendedName>
        <fullName evidence="1">Reverse transcriptase Ty1/copia-type domain-containing protein</fullName>
    </recommendedName>
</protein>
<comment type="caution">
    <text evidence="2">The sequence shown here is derived from an EMBL/GenBank/DDBJ whole genome shotgun (WGS) entry which is preliminary data.</text>
</comment>
<dbReference type="InterPro" id="IPR013103">
    <property type="entry name" value="RVT_2"/>
</dbReference>
<feature type="domain" description="Reverse transcriptase Ty1/copia-type" evidence="1">
    <location>
        <begin position="108"/>
        <end position="193"/>
    </location>
</feature>
<name>A0ABR0W8P1_REHGL</name>
<sequence>METEYQALISNNTWSLTNLPPDKNPIGCKWVFKIKRNPDGTVGRYKARLVAKGYTQMPGLDYTETFSPVVRPATIRTVLSLSVSRSWKIRQLDVDNAFLNGDLDSEFTNDSLFILAYVDDIIITGSKDESIEAVINTLKKSFSLKDLGRLHYFLGLEVSYTQNGMFIGQKKYVEDILRKANMIEAKGLSSPMVASPTLSKHQGQPFNDGTLYRQMVGALQYATIIRPDISYSVNKCSQFMQCPLDNHWKALKRILRYLSGTRDYGIHITKSNNLQLSAFTDADWGSDIDDRKSTTGLCVFLGSNIISWSSKKQRTVARSSTEAEYRSLASVTCDVLWLRSLLKELNIPQQKPTTVWVDNIGAVLLSVNPIHHSRTKHVEIDIHFIREKVEDKSISVHHIPAVDQIADILTKPLNGQFYARLRNKLTVVSKSSLELTGA</sequence>